<gene>
    <name evidence="1" type="ORF">ACHIRB_01745</name>
</gene>
<protein>
    <submittedName>
        <fullName evidence="1">Helix-turn-helix domain-containing protein</fullName>
    </submittedName>
</protein>
<organism evidence="1 2">
    <name type="scientific">Antrihabitans spumae</name>
    <dbReference type="NCBI Taxonomy" id="3373370"/>
    <lineage>
        <taxon>Bacteria</taxon>
        <taxon>Bacillati</taxon>
        <taxon>Actinomycetota</taxon>
        <taxon>Actinomycetes</taxon>
        <taxon>Mycobacteriales</taxon>
        <taxon>Nocardiaceae</taxon>
        <taxon>Antrihabitans</taxon>
    </lineage>
</organism>
<evidence type="ECO:0000313" key="2">
    <source>
        <dbReference type="Proteomes" id="UP001609219"/>
    </source>
</evidence>
<dbReference type="Pfam" id="PF13384">
    <property type="entry name" value="HTH_23"/>
    <property type="match status" value="1"/>
</dbReference>
<evidence type="ECO:0000313" key="1">
    <source>
        <dbReference type="EMBL" id="MFH5227313.1"/>
    </source>
</evidence>
<dbReference type="EMBL" id="JBIMSN010000006">
    <property type="protein sequence ID" value="MFH5227313.1"/>
    <property type="molecule type" value="Genomic_DNA"/>
</dbReference>
<dbReference type="RefSeq" id="WP_395127588.1">
    <property type="nucleotide sequence ID" value="NZ_JBIMSN010000006.1"/>
</dbReference>
<sequence length="116" mass="13012">MRPYRANRKLNAHDLEELVDCYRRGTLASELAERFGIHRQTVVAHLKREGVAIRPQVKLTAPVVEQAVELYAEGWSTAAIGKKYGVDASTVGDALRRAKVTLRGPVADRWSMIDRL</sequence>
<comment type="caution">
    <text evidence="1">The sequence shown here is derived from an EMBL/GenBank/DDBJ whole genome shotgun (WGS) entry which is preliminary data.</text>
</comment>
<dbReference type="Gene3D" id="1.10.10.60">
    <property type="entry name" value="Homeodomain-like"/>
    <property type="match status" value="2"/>
</dbReference>
<dbReference type="Proteomes" id="UP001609219">
    <property type="component" value="Unassembled WGS sequence"/>
</dbReference>
<name>A0ABW7JX45_9NOCA</name>
<accession>A0ABW7JX45</accession>
<keyword evidence="2" id="KW-1185">Reference proteome</keyword>
<reference evidence="1 2" key="1">
    <citation type="submission" date="2024-10" db="EMBL/GenBank/DDBJ databases">
        <authorList>
            <person name="Riesco R."/>
        </authorList>
    </citation>
    <scope>NUCLEOTIDE SEQUENCE [LARGE SCALE GENOMIC DNA]</scope>
    <source>
        <strain evidence="1 2">NCIMB 15450</strain>
    </source>
</reference>
<proteinExistence type="predicted"/>